<feature type="region of interest" description="Disordered" evidence="2">
    <location>
        <begin position="453"/>
        <end position="493"/>
    </location>
</feature>
<feature type="compositionally biased region" description="Basic residues" evidence="2">
    <location>
        <begin position="294"/>
        <end position="303"/>
    </location>
</feature>
<evidence type="ECO:0000256" key="2">
    <source>
        <dbReference type="SAM" id="MobiDB-lite"/>
    </source>
</evidence>
<organism evidence="3 4">
    <name type="scientific">Peronospora matthiolae</name>
    <dbReference type="NCBI Taxonomy" id="2874970"/>
    <lineage>
        <taxon>Eukaryota</taxon>
        <taxon>Sar</taxon>
        <taxon>Stramenopiles</taxon>
        <taxon>Oomycota</taxon>
        <taxon>Peronosporomycetes</taxon>
        <taxon>Peronosporales</taxon>
        <taxon>Peronosporaceae</taxon>
        <taxon>Peronospora</taxon>
    </lineage>
</organism>
<feature type="coiled-coil region" evidence="1">
    <location>
        <begin position="153"/>
        <end position="187"/>
    </location>
</feature>
<accession>A0AAV1TTZ6</accession>
<reference evidence="3" key="1">
    <citation type="submission" date="2024-01" db="EMBL/GenBank/DDBJ databases">
        <authorList>
            <person name="Webb A."/>
        </authorList>
    </citation>
    <scope>NUCLEOTIDE SEQUENCE</scope>
    <source>
        <strain evidence="3">Pm1</strain>
    </source>
</reference>
<feature type="compositionally biased region" description="Low complexity" evidence="2">
    <location>
        <begin position="310"/>
        <end position="325"/>
    </location>
</feature>
<evidence type="ECO:0000313" key="4">
    <source>
        <dbReference type="Proteomes" id="UP001162060"/>
    </source>
</evidence>
<protein>
    <submittedName>
        <fullName evidence="3">Uncharacterized protein</fullName>
    </submittedName>
</protein>
<keyword evidence="1" id="KW-0175">Coiled coil</keyword>
<proteinExistence type="predicted"/>
<comment type="caution">
    <text evidence="3">The sequence shown here is derived from an EMBL/GenBank/DDBJ whole genome shotgun (WGS) entry which is preliminary data.</text>
</comment>
<feature type="compositionally biased region" description="Low complexity" evidence="2">
    <location>
        <begin position="391"/>
        <end position="405"/>
    </location>
</feature>
<evidence type="ECO:0000313" key="3">
    <source>
        <dbReference type="EMBL" id="CAK7924927.1"/>
    </source>
</evidence>
<dbReference type="Proteomes" id="UP001162060">
    <property type="component" value="Unassembled WGS sequence"/>
</dbReference>
<feature type="compositionally biased region" description="Polar residues" evidence="2">
    <location>
        <begin position="460"/>
        <end position="470"/>
    </location>
</feature>
<evidence type="ECO:0000256" key="1">
    <source>
        <dbReference type="SAM" id="Coils"/>
    </source>
</evidence>
<sequence>MSLSVIPDRSDRSRPTRNYQIVLPSHSRFPLLRRPQMRPDPTSRPLMNLVKGLLQLWASPASFPEFLPTTFVSRWPRSRIYGIERLPSAAKPTPFMRFSSPTEMPSPGGIAYKTSLIRLHSLSDCNRALRTYRDQSEEVRRLRTLICANDEAQGNLERQVDALRAQLHSLQAELNSLRQQRDQLTMDRSFLHIDILHLKEQLAQSQAEIADGLSSISDLIQQVDGLTPLEGQLALSQAENANLRRQLAEHLEVHDQLQVVEHDRDQAIAEHRALLDTLNSAILGSRSRSSGPPAKRRRVQPRSRSRDSSITRSASRVLSLNPSTPSKKRPRSAPPEPSSNPSSSPPSSAASGTGSGSGELTESDSSSDDLTRAALSQSRSAARRQPRSDARSSTPNPSPAARVVPASPAATALAQALLRSPSPDVPEPRYLSYPSTPVAAVPVVEIQDNGGVEDVEVSPTGETHSETGSVSPPPESTALSDRHSSDSENSITLPARQVANRVFSSVDFDNLPPLQQPRDRWIPNYLAPSRRVASEIAPWSVSRIAMVCVRTMTIELLFHHYSKPRNFLFPFYNHGRAPPTGTWASGLISRQHIEALYATAPWDNIIVPVNPISFTMTGWYRDMSHRYLELESTHRQALWESTHAFPIPPAQRRSERFMQTFWRQRKQRRSRFGARWKIFLKMILSGMIAGHCDLDILLDPFFLHYPRPHEDRVWYPGLGHSNDPADLLEALDMADQEDPWRNQFRNAYWDHPGSQIPRLQDKFKPAPSS</sequence>
<feature type="region of interest" description="Disordered" evidence="2">
    <location>
        <begin position="283"/>
        <end position="405"/>
    </location>
</feature>
<name>A0AAV1TTZ6_9STRA</name>
<dbReference type="EMBL" id="CAKLBY020000079">
    <property type="protein sequence ID" value="CAK7924927.1"/>
    <property type="molecule type" value="Genomic_DNA"/>
</dbReference>
<feature type="compositionally biased region" description="Low complexity" evidence="2">
    <location>
        <begin position="339"/>
        <end position="360"/>
    </location>
</feature>
<dbReference type="Gene3D" id="1.10.287.1490">
    <property type="match status" value="1"/>
</dbReference>
<gene>
    <name evidence="3" type="ORF">PM001_LOCUS10077</name>
</gene>
<dbReference type="AlphaFoldDB" id="A0AAV1TTZ6"/>